<keyword evidence="1" id="KW-0326">Glycosidase</keyword>
<name>A0ABV6MSI4_9PSEU</name>
<dbReference type="InterPro" id="IPR013783">
    <property type="entry name" value="Ig-like_fold"/>
</dbReference>
<feature type="domain" description="Fibronectin type-III" evidence="5">
    <location>
        <begin position="662"/>
        <end position="755"/>
    </location>
</feature>
<dbReference type="RefSeq" id="WP_273941653.1">
    <property type="nucleotide sequence ID" value="NZ_CP097263.1"/>
</dbReference>
<dbReference type="Gene3D" id="2.60.40.10">
    <property type="entry name" value="Immunoglobulins"/>
    <property type="match status" value="2"/>
</dbReference>
<dbReference type="InterPro" id="IPR006626">
    <property type="entry name" value="PbH1"/>
</dbReference>
<dbReference type="Pfam" id="PF21231">
    <property type="entry name" value="GH141_M"/>
    <property type="match status" value="1"/>
</dbReference>
<dbReference type="InterPro" id="IPR039448">
    <property type="entry name" value="Beta_helix"/>
</dbReference>
<dbReference type="PANTHER" id="PTHR36453:SF1">
    <property type="entry name" value="RIGHT HANDED BETA HELIX DOMAIN-CONTAINING PROTEIN"/>
    <property type="match status" value="1"/>
</dbReference>
<feature type="compositionally biased region" description="Polar residues" evidence="3">
    <location>
        <begin position="40"/>
        <end position="54"/>
    </location>
</feature>
<evidence type="ECO:0000259" key="5">
    <source>
        <dbReference type="PROSITE" id="PS50853"/>
    </source>
</evidence>
<feature type="region of interest" description="Disordered" evidence="3">
    <location>
        <begin position="742"/>
        <end position="770"/>
    </location>
</feature>
<keyword evidence="2" id="KW-0624">Polysaccharide degradation</keyword>
<feature type="domain" description="Fibronectin type-III" evidence="5">
    <location>
        <begin position="763"/>
        <end position="858"/>
    </location>
</feature>
<protein>
    <submittedName>
        <fullName evidence="6">Fibronectin type III domain-containing protein</fullName>
    </submittedName>
</protein>
<dbReference type="Gene3D" id="2.160.20.10">
    <property type="entry name" value="Single-stranded right-handed beta-helix, Pectin lyase-like"/>
    <property type="match status" value="2"/>
</dbReference>
<dbReference type="CDD" id="cd00063">
    <property type="entry name" value="FN3"/>
    <property type="match status" value="2"/>
</dbReference>
<feature type="signal peptide" evidence="4">
    <location>
        <begin position="1"/>
        <end position="28"/>
    </location>
</feature>
<feature type="region of interest" description="Disordered" evidence="3">
    <location>
        <begin position="27"/>
        <end position="54"/>
    </location>
</feature>
<comment type="caution">
    <text evidence="6">The sequence shown here is derived from an EMBL/GenBank/DDBJ whole genome shotgun (WGS) entry which is preliminary data.</text>
</comment>
<dbReference type="Proteomes" id="UP001589810">
    <property type="component" value="Unassembled WGS sequence"/>
</dbReference>
<dbReference type="SUPFAM" id="SSF49265">
    <property type="entry name" value="Fibronectin type III"/>
    <property type="match status" value="1"/>
</dbReference>
<evidence type="ECO:0000256" key="3">
    <source>
        <dbReference type="SAM" id="MobiDB-lite"/>
    </source>
</evidence>
<dbReference type="SMART" id="SM00060">
    <property type="entry name" value="FN3"/>
    <property type="match status" value="2"/>
</dbReference>
<reference evidence="6 7" key="1">
    <citation type="submission" date="2024-09" db="EMBL/GenBank/DDBJ databases">
        <authorList>
            <person name="Sun Q."/>
            <person name="Mori K."/>
        </authorList>
    </citation>
    <scope>NUCLEOTIDE SEQUENCE [LARGE SCALE GENOMIC DNA]</scope>
    <source>
        <strain evidence="6 7">TBRC 1432</strain>
    </source>
</reference>
<dbReference type="SMART" id="SM00710">
    <property type="entry name" value="PbH1"/>
    <property type="match status" value="5"/>
</dbReference>
<dbReference type="InterPro" id="IPR048482">
    <property type="entry name" value="GH141_ins"/>
</dbReference>
<dbReference type="InterPro" id="IPR003961">
    <property type="entry name" value="FN3_dom"/>
</dbReference>
<evidence type="ECO:0000313" key="6">
    <source>
        <dbReference type="EMBL" id="MFC0543259.1"/>
    </source>
</evidence>
<dbReference type="InterPro" id="IPR036116">
    <property type="entry name" value="FN3_sf"/>
</dbReference>
<keyword evidence="2" id="KW-0119">Carbohydrate metabolism</keyword>
<dbReference type="InterPro" id="IPR011050">
    <property type="entry name" value="Pectin_lyase_fold/virulence"/>
</dbReference>
<keyword evidence="4" id="KW-0732">Signal</keyword>
<dbReference type="PROSITE" id="PS50853">
    <property type="entry name" value="FN3"/>
    <property type="match status" value="2"/>
</dbReference>
<organism evidence="6 7">
    <name type="scientific">Kutzneria chonburiensis</name>
    <dbReference type="NCBI Taxonomy" id="1483604"/>
    <lineage>
        <taxon>Bacteria</taxon>
        <taxon>Bacillati</taxon>
        <taxon>Actinomycetota</taxon>
        <taxon>Actinomycetes</taxon>
        <taxon>Pseudonocardiales</taxon>
        <taxon>Pseudonocardiaceae</taxon>
        <taxon>Kutzneria</taxon>
    </lineage>
</organism>
<dbReference type="EMBL" id="JBHLUD010000004">
    <property type="protein sequence ID" value="MFC0543259.1"/>
    <property type="molecule type" value="Genomic_DNA"/>
</dbReference>
<evidence type="ECO:0000256" key="4">
    <source>
        <dbReference type="SAM" id="SignalP"/>
    </source>
</evidence>
<sequence>MKRSVQLAVGAATAVLAAVALTGTPADASGAGSADVYVSPQGNDKQAGTSAQPVRTLQQAQTLVRQRAPQATGDLTVHLASGVFDLSQPLKFDARDSGVNGHRVIWQGSAGTQISGGRQVTGWHAVSGKPGLFAAPAPKGLDNTRQLYVNGVREQRAQGTVPVTVKATATGYTASSDAMAGWRNQSDIEFVYTAGEALWNIQRDGLGQWTEPRCPIASISGTTITMAQPCWDNSTKRVQFPNIPGRSVNMVGPYDLTNGRHPTYVENAFEVLDTPGEWYLDRSSHTVYYMPRPGENLSTADVEAPALEQLITATGLSNVSFRGIQYSYATWLTPSSPEGFSEIQAGYTNTGPDGWAVQGLCQFVPNGKCPYASWTPEPGNITVSGGSGLEFSDSVFTHLGAAGLRLADNTANTMVRGNIFTDISGNGIEIGGVDQPTTGSTHDVQVLDNHLYGLPREFHGGVAILNGYSQHNTISHNQIDHVAYSAISMGWGGWPDKIKVAATPNNSHDNLVSDNLIHDYMLSLDDGGGIYTQGITGSSLATGQKVTGNVIYGQLGLGKGIYTDNGNTYENVVGNVVYGVAYADVGTAHVDYRDNLGNNDPTLIQGNYWEQGDKDGNNKGVVTQGNHLLDNPSAAPKSIVDNAGLEPAYRGLLGRAVGGNGVPEQPTRVGSFAADGKVYVTWNPSYAFNNAAVDSYLVTAGSRTVTVPASQFNRLGYAVVDGLTNGKSYVVTVRAHNRYGASTPSLPAGAVTPGPLAGKHADAPTGGKALPSSSAVSLHWTPPAGMGDTPVIGYVITVSDGRTIAVNGRDALVSQPTAKGMTRVVDGLKAGTAYTFTIAAVTADGPGAALTVQTTTGS</sequence>
<evidence type="ECO:0000256" key="1">
    <source>
        <dbReference type="ARBA" id="ARBA00023295"/>
    </source>
</evidence>
<dbReference type="InterPro" id="IPR012334">
    <property type="entry name" value="Pectin_lyas_fold"/>
</dbReference>
<dbReference type="SUPFAM" id="SSF51126">
    <property type="entry name" value="Pectin lyase-like"/>
    <property type="match status" value="1"/>
</dbReference>
<gene>
    <name evidence="6" type="ORF">ACFFH7_17285</name>
</gene>
<keyword evidence="7" id="KW-1185">Reference proteome</keyword>
<accession>A0ABV6MSI4</accession>
<dbReference type="Pfam" id="PF00041">
    <property type="entry name" value="fn3"/>
    <property type="match status" value="2"/>
</dbReference>
<dbReference type="Pfam" id="PF13229">
    <property type="entry name" value="Beta_helix"/>
    <property type="match status" value="1"/>
</dbReference>
<evidence type="ECO:0000256" key="2">
    <source>
        <dbReference type="ARBA" id="ARBA00023326"/>
    </source>
</evidence>
<dbReference type="PANTHER" id="PTHR36453">
    <property type="entry name" value="SECRETED PROTEIN-RELATED"/>
    <property type="match status" value="1"/>
</dbReference>
<evidence type="ECO:0000313" key="7">
    <source>
        <dbReference type="Proteomes" id="UP001589810"/>
    </source>
</evidence>
<keyword evidence="1" id="KW-0378">Hydrolase</keyword>
<feature type="chain" id="PRO_5047263175" evidence="4">
    <location>
        <begin position="29"/>
        <end position="858"/>
    </location>
</feature>
<proteinExistence type="predicted"/>